<accession>X1L5S2</accession>
<proteinExistence type="predicted"/>
<dbReference type="EMBL" id="BARU01047692">
    <property type="protein sequence ID" value="GAI01246.1"/>
    <property type="molecule type" value="Genomic_DNA"/>
</dbReference>
<comment type="caution">
    <text evidence="1">The sequence shown here is derived from an EMBL/GenBank/DDBJ whole genome shotgun (WGS) entry which is preliminary data.</text>
</comment>
<reference evidence="1" key="1">
    <citation type="journal article" date="2014" name="Front. Microbiol.">
        <title>High frequency of phylogenetically diverse reductive dehalogenase-homologous genes in deep subseafloor sedimentary metagenomes.</title>
        <authorList>
            <person name="Kawai M."/>
            <person name="Futagami T."/>
            <person name="Toyoda A."/>
            <person name="Takaki Y."/>
            <person name="Nishi S."/>
            <person name="Hori S."/>
            <person name="Arai W."/>
            <person name="Tsubouchi T."/>
            <person name="Morono Y."/>
            <person name="Uchiyama I."/>
            <person name="Ito T."/>
            <person name="Fujiyama A."/>
            <person name="Inagaki F."/>
            <person name="Takami H."/>
        </authorList>
    </citation>
    <scope>NUCLEOTIDE SEQUENCE</scope>
    <source>
        <strain evidence="1">Expedition CK06-06</strain>
    </source>
</reference>
<organism evidence="1">
    <name type="scientific">marine sediment metagenome</name>
    <dbReference type="NCBI Taxonomy" id="412755"/>
    <lineage>
        <taxon>unclassified sequences</taxon>
        <taxon>metagenomes</taxon>
        <taxon>ecological metagenomes</taxon>
    </lineage>
</organism>
<evidence type="ECO:0000313" key="1">
    <source>
        <dbReference type="EMBL" id="GAI01246.1"/>
    </source>
</evidence>
<feature type="non-terminal residue" evidence="1">
    <location>
        <position position="98"/>
    </location>
</feature>
<feature type="non-terminal residue" evidence="1">
    <location>
        <position position="1"/>
    </location>
</feature>
<dbReference type="AlphaFoldDB" id="X1L5S2"/>
<sequence length="98" mass="11510">LCESMITLQYISLDFESRSNLFWGYADIEAYEISSSILDWESSTADPLHVERLMKFKESISEKYEKAKNTYTFISKKGRRRSFSNWCNKSIATQAREC</sequence>
<protein>
    <submittedName>
        <fullName evidence="1">Uncharacterized protein</fullName>
    </submittedName>
</protein>
<name>X1L5S2_9ZZZZ</name>
<gene>
    <name evidence="1" type="ORF">S03H2_71325</name>
</gene>